<evidence type="ECO:0000259" key="2">
    <source>
        <dbReference type="Pfam" id="PF00296"/>
    </source>
</evidence>
<dbReference type="SUPFAM" id="SSF51679">
    <property type="entry name" value="Bacterial luciferase-like"/>
    <property type="match status" value="1"/>
</dbReference>
<protein>
    <recommendedName>
        <fullName evidence="2">Luciferase-like domain-containing protein</fullName>
    </recommendedName>
</protein>
<keyword evidence="1" id="KW-0560">Oxidoreductase</keyword>
<dbReference type="EMBL" id="BMMV01000002">
    <property type="protein sequence ID" value="GGJ79689.1"/>
    <property type="molecule type" value="Genomic_DNA"/>
</dbReference>
<evidence type="ECO:0000256" key="1">
    <source>
        <dbReference type="ARBA" id="ARBA00023002"/>
    </source>
</evidence>
<dbReference type="InterPro" id="IPR011251">
    <property type="entry name" value="Luciferase-like_dom"/>
</dbReference>
<dbReference type="Proteomes" id="UP000660265">
    <property type="component" value="Unassembled WGS sequence"/>
</dbReference>
<dbReference type="PANTHER" id="PTHR43244">
    <property type="match status" value="1"/>
</dbReference>
<accession>A0ABQ2DYM7</accession>
<comment type="caution">
    <text evidence="3">The sequence shown here is derived from an EMBL/GenBank/DDBJ whole genome shotgun (WGS) entry which is preliminary data.</text>
</comment>
<dbReference type="RefSeq" id="WP_189105940.1">
    <property type="nucleotide sequence ID" value="NZ_BMMV01000002.1"/>
</dbReference>
<dbReference type="PANTHER" id="PTHR43244:SF1">
    <property type="entry name" value="5,10-METHYLENETETRAHYDROMETHANOPTERIN REDUCTASE"/>
    <property type="match status" value="1"/>
</dbReference>
<reference evidence="4" key="1">
    <citation type="journal article" date="2019" name="Int. J. Syst. Evol. Microbiol.">
        <title>The Global Catalogue of Microorganisms (GCM) 10K type strain sequencing project: providing services to taxonomists for standard genome sequencing and annotation.</title>
        <authorList>
            <consortium name="The Broad Institute Genomics Platform"/>
            <consortium name="The Broad Institute Genome Sequencing Center for Infectious Disease"/>
            <person name="Wu L."/>
            <person name="Ma J."/>
        </authorList>
    </citation>
    <scope>NUCLEOTIDE SEQUENCE [LARGE SCALE GENOMIC DNA]</scope>
    <source>
        <strain evidence="4">CGMCC 4.7275</strain>
    </source>
</reference>
<sequence length="277" mass="29885">MNENPRFGIYLPPFGPFGDPGVLVELAVRAEAAGWDGVFLWDHVVTDALPIADPWTTLAAIAHATENLLLGPMVTPLARRRPWMVARHASTVSRLARGRLVVGTGVGVDESGDFSSFGEPAELATRAAMLTEGLGLMRAMWAGKAVQHNGPHYQVHLAATEPEPHRIPVWMASSANNPRVISRAAGCDGIFPNPDDHELLPGEVGDIREALRRAGLPADRPFDIAVRGNASPAWEEDKNVDLKGLAQAGMTWWLESLIHFDPLDLSMAVVDAGPPRV</sequence>
<dbReference type="InterPro" id="IPR036661">
    <property type="entry name" value="Luciferase-like_sf"/>
</dbReference>
<dbReference type="Pfam" id="PF00296">
    <property type="entry name" value="Bac_luciferase"/>
    <property type="match status" value="1"/>
</dbReference>
<keyword evidence="4" id="KW-1185">Reference proteome</keyword>
<organism evidence="3 4">
    <name type="scientific">Streptomyces camponoticapitis</name>
    <dbReference type="NCBI Taxonomy" id="1616125"/>
    <lineage>
        <taxon>Bacteria</taxon>
        <taxon>Bacillati</taxon>
        <taxon>Actinomycetota</taxon>
        <taxon>Actinomycetes</taxon>
        <taxon>Kitasatosporales</taxon>
        <taxon>Streptomycetaceae</taxon>
        <taxon>Streptomyces</taxon>
    </lineage>
</organism>
<feature type="domain" description="Luciferase-like" evidence="2">
    <location>
        <begin position="20"/>
        <end position="232"/>
    </location>
</feature>
<evidence type="ECO:0000313" key="4">
    <source>
        <dbReference type="Proteomes" id="UP000660265"/>
    </source>
</evidence>
<gene>
    <name evidence="3" type="ORF">GCM10011583_09120</name>
</gene>
<proteinExistence type="predicted"/>
<name>A0ABQ2DYM7_9ACTN</name>
<dbReference type="Gene3D" id="3.20.20.30">
    <property type="entry name" value="Luciferase-like domain"/>
    <property type="match status" value="1"/>
</dbReference>
<evidence type="ECO:0000313" key="3">
    <source>
        <dbReference type="EMBL" id="GGJ79689.1"/>
    </source>
</evidence>
<dbReference type="InterPro" id="IPR050564">
    <property type="entry name" value="F420-G6PD/mer"/>
</dbReference>